<dbReference type="InterPro" id="IPR036388">
    <property type="entry name" value="WH-like_DNA-bd_sf"/>
</dbReference>
<dbReference type="PANTHER" id="PTHR35004:SF6">
    <property type="entry name" value="TRANSPOSASE"/>
    <property type="match status" value="1"/>
</dbReference>
<evidence type="ECO:0000313" key="4">
    <source>
        <dbReference type="Proteomes" id="UP000280668"/>
    </source>
</evidence>
<dbReference type="EMBL" id="RKHK01000001">
    <property type="protein sequence ID" value="ROR74264.1"/>
    <property type="molecule type" value="Genomic_DNA"/>
</dbReference>
<accession>A0A3N2BE74</accession>
<dbReference type="PROSITE" id="PS50994">
    <property type="entry name" value="INTEGRASE"/>
    <property type="match status" value="1"/>
</dbReference>
<comment type="caution">
    <text evidence="2">The sequence shown here is derived from an EMBL/GenBank/DDBJ whole genome shotgun (WGS) entry which is preliminary data.</text>
</comment>
<dbReference type="Pfam" id="PF13518">
    <property type="entry name" value="HTH_28"/>
    <property type="match status" value="1"/>
</dbReference>
<dbReference type="SUPFAM" id="SSF46689">
    <property type="entry name" value="Homeodomain-like"/>
    <property type="match status" value="1"/>
</dbReference>
<proteinExistence type="predicted"/>
<feature type="domain" description="Integrase catalytic" evidence="1">
    <location>
        <begin position="171"/>
        <end position="343"/>
    </location>
</feature>
<dbReference type="AlphaFoldDB" id="A0A3N2BE74"/>
<dbReference type="Gene3D" id="1.10.10.10">
    <property type="entry name" value="Winged helix-like DNA-binding domain superfamily/Winged helix DNA-binding domain"/>
    <property type="match status" value="1"/>
</dbReference>
<dbReference type="GO" id="GO:0015074">
    <property type="term" value="P:DNA integration"/>
    <property type="evidence" value="ECO:0007669"/>
    <property type="project" value="InterPro"/>
</dbReference>
<organism evidence="2 4">
    <name type="scientific">Bogoriella caseilytica</name>
    <dbReference type="NCBI Taxonomy" id="56055"/>
    <lineage>
        <taxon>Bacteria</taxon>
        <taxon>Bacillati</taxon>
        <taxon>Actinomycetota</taxon>
        <taxon>Actinomycetes</taxon>
        <taxon>Micrococcales</taxon>
        <taxon>Bogoriellaceae</taxon>
        <taxon>Bogoriella</taxon>
    </lineage>
</organism>
<dbReference type="InterPro" id="IPR047656">
    <property type="entry name" value="IS481-like_transpos"/>
</dbReference>
<dbReference type="SUPFAM" id="SSF53098">
    <property type="entry name" value="Ribonuclease H-like"/>
    <property type="match status" value="1"/>
</dbReference>
<dbReference type="InterPro" id="IPR012337">
    <property type="entry name" value="RNaseH-like_sf"/>
</dbReference>
<dbReference type="Pfam" id="PF13683">
    <property type="entry name" value="rve_3"/>
    <property type="match status" value="1"/>
</dbReference>
<gene>
    <name evidence="2" type="ORF">EDD31_1943</name>
    <name evidence="3" type="ORF">EDD31_2668</name>
</gene>
<evidence type="ECO:0000259" key="1">
    <source>
        <dbReference type="PROSITE" id="PS50994"/>
    </source>
</evidence>
<sequence>MENLRVGCGLSKAHSNPEVLVSHRSARLTVHGRLLIVQRYQAGWKQAHIAAAMGVSRKCVKTWIDRYATEGEPGLQTRSSRPHTMPTKTPQEVEQTVLTARAEHRQGPDVLSPKVGVAPRTVSRILRRHRVPYLRECDPMTGEVIRSSKHTATRYERQRPGELVHMDVKKLGRIPDGGGWRANGRAATQAAKMRRGKIGYDYVHSLVDDHSRLAYCEILPDEKGATCAGFLRRAAAYFAAKGITRIERVMTDNAFAYRHSNDVKQACAELGATQKFIKPHCPWQNGKVERLNRTLATEWAYRQNFTTSTSRSAALAPWLEHYNTERRHSSLGGKPPISRLSPT</sequence>
<keyword evidence="4" id="KW-1185">Reference proteome</keyword>
<dbReference type="GO" id="GO:0003676">
    <property type="term" value="F:nucleic acid binding"/>
    <property type="evidence" value="ECO:0007669"/>
    <property type="project" value="InterPro"/>
</dbReference>
<dbReference type="InterPro" id="IPR009057">
    <property type="entry name" value="Homeodomain-like_sf"/>
</dbReference>
<dbReference type="EMBL" id="RKHK01000001">
    <property type="protein sequence ID" value="ROR73556.1"/>
    <property type="molecule type" value="Genomic_DNA"/>
</dbReference>
<dbReference type="PANTHER" id="PTHR35004">
    <property type="entry name" value="TRANSPOSASE RV3428C-RELATED"/>
    <property type="match status" value="1"/>
</dbReference>
<evidence type="ECO:0000313" key="2">
    <source>
        <dbReference type="EMBL" id="ROR73556.1"/>
    </source>
</evidence>
<dbReference type="InterPro" id="IPR036397">
    <property type="entry name" value="RNaseH_sf"/>
</dbReference>
<dbReference type="InterPro" id="IPR055247">
    <property type="entry name" value="InsJ-like_HTH"/>
</dbReference>
<evidence type="ECO:0000313" key="3">
    <source>
        <dbReference type="EMBL" id="ROR74264.1"/>
    </source>
</evidence>
<dbReference type="InterPro" id="IPR001584">
    <property type="entry name" value="Integrase_cat-core"/>
</dbReference>
<protein>
    <submittedName>
        <fullName evidence="2">Transposase IS481 family protein</fullName>
    </submittedName>
</protein>
<dbReference type="Proteomes" id="UP000280668">
    <property type="component" value="Unassembled WGS sequence"/>
</dbReference>
<dbReference type="Gene3D" id="3.30.420.10">
    <property type="entry name" value="Ribonuclease H-like superfamily/Ribonuclease H"/>
    <property type="match status" value="1"/>
</dbReference>
<reference evidence="2 4" key="1">
    <citation type="submission" date="2018-11" db="EMBL/GenBank/DDBJ databases">
        <title>Sequencing the genomes of 1000 actinobacteria strains.</title>
        <authorList>
            <person name="Klenk H.-P."/>
        </authorList>
    </citation>
    <scope>NUCLEOTIDE SEQUENCE [LARGE SCALE GENOMIC DNA]</scope>
    <source>
        <strain evidence="2 4">DSM 11294</strain>
    </source>
</reference>
<dbReference type="NCBIfam" id="NF033577">
    <property type="entry name" value="transpos_IS481"/>
    <property type="match status" value="1"/>
</dbReference>
<name>A0A3N2BE74_9MICO</name>